<dbReference type="PROSITE" id="PS50297">
    <property type="entry name" value="ANK_REP_REGION"/>
    <property type="match status" value="2"/>
</dbReference>
<feature type="repeat" description="ANK" evidence="3">
    <location>
        <begin position="60"/>
        <end position="92"/>
    </location>
</feature>
<dbReference type="AlphaFoldDB" id="A0AAU9K5S5"/>
<evidence type="ECO:0000313" key="4">
    <source>
        <dbReference type="EMBL" id="CAG9333058.1"/>
    </source>
</evidence>
<evidence type="ECO:0000256" key="3">
    <source>
        <dbReference type="PROSITE-ProRule" id="PRU00023"/>
    </source>
</evidence>
<evidence type="ECO:0000256" key="2">
    <source>
        <dbReference type="ARBA" id="ARBA00023043"/>
    </source>
</evidence>
<dbReference type="SUPFAM" id="SSF48403">
    <property type="entry name" value="Ankyrin repeat"/>
    <property type="match status" value="1"/>
</dbReference>
<organism evidence="4 5">
    <name type="scientific">Blepharisma stoltei</name>
    <dbReference type="NCBI Taxonomy" id="1481888"/>
    <lineage>
        <taxon>Eukaryota</taxon>
        <taxon>Sar</taxon>
        <taxon>Alveolata</taxon>
        <taxon>Ciliophora</taxon>
        <taxon>Postciliodesmatophora</taxon>
        <taxon>Heterotrichea</taxon>
        <taxon>Heterotrichida</taxon>
        <taxon>Blepharismidae</taxon>
        <taxon>Blepharisma</taxon>
    </lineage>
</organism>
<reference evidence="4" key="1">
    <citation type="submission" date="2021-09" db="EMBL/GenBank/DDBJ databases">
        <authorList>
            <consortium name="AG Swart"/>
            <person name="Singh M."/>
            <person name="Singh A."/>
            <person name="Seah K."/>
            <person name="Emmerich C."/>
        </authorList>
    </citation>
    <scope>NUCLEOTIDE SEQUENCE</scope>
    <source>
        <strain evidence="4">ATCC30299</strain>
    </source>
</reference>
<comment type="caution">
    <text evidence="4">The sequence shown here is derived from an EMBL/GenBank/DDBJ whole genome shotgun (WGS) entry which is preliminary data.</text>
</comment>
<name>A0AAU9K5S5_9CILI</name>
<keyword evidence="1" id="KW-0677">Repeat</keyword>
<dbReference type="PANTHER" id="PTHR24171:SF9">
    <property type="entry name" value="ANKYRIN REPEAT DOMAIN-CONTAINING PROTEIN 39"/>
    <property type="match status" value="1"/>
</dbReference>
<dbReference type="Proteomes" id="UP001162131">
    <property type="component" value="Unassembled WGS sequence"/>
</dbReference>
<dbReference type="Gene3D" id="1.25.40.20">
    <property type="entry name" value="Ankyrin repeat-containing domain"/>
    <property type="match status" value="1"/>
</dbReference>
<dbReference type="PROSITE" id="PS50088">
    <property type="entry name" value="ANK_REPEAT"/>
    <property type="match status" value="2"/>
</dbReference>
<protein>
    <submittedName>
        <fullName evidence="4">Uncharacterized protein</fullName>
    </submittedName>
</protein>
<dbReference type="Pfam" id="PF12796">
    <property type="entry name" value="Ank_2"/>
    <property type="match status" value="1"/>
</dbReference>
<sequence length="194" mass="21063">MDQDAQTSVTRCPCCGGIQNISAKPKSDPLPHKYAIQRNKDELCNLITSGVDANVISEVDFATPLHRAAESGSLECAQVLIAHGALLNLTDSAGKTALHIAAEHGHVNFVGFLIEKGAKKLCCKGCRKCSMYCKLALRKKQKKEASKILTPPDSEDEQENDLDKLDFMAELEKLRPSLGSICVNKLGDIIDISK</sequence>
<dbReference type="SMART" id="SM00248">
    <property type="entry name" value="ANK"/>
    <property type="match status" value="2"/>
</dbReference>
<dbReference type="InterPro" id="IPR036770">
    <property type="entry name" value="Ankyrin_rpt-contain_sf"/>
</dbReference>
<keyword evidence="5" id="KW-1185">Reference proteome</keyword>
<dbReference type="InterPro" id="IPR002110">
    <property type="entry name" value="Ankyrin_rpt"/>
</dbReference>
<evidence type="ECO:0000256" key="1">
    <source>
        <dbReference type="ARBA" id="ARBA00022737"/>
    </source>
</evidence>
<feature type="repeat" description="ANK" evidence="3">
    <location>
        <begin position="93"/>
        <end position="118"/>
    </location>
</feature>
<accession>A0AAU9K5S5</accession>
<keyword evidence="2 3" id="KW-0040">ANK repeat</keyword>
<gene>
    <name evidence="4" type="ORF">BSTOLATCC_MIC57878</name>
</gene>
<proteinExistence type="predicted"/>
<dbReference type="PANTHER" id="PTHR24171">
    <property type="entry name" value="ANKYRIN REPEAT DOMAIN-CONTAINING PROTEIN 39-RELATED"/>
    <property type="match status" value="1"/>
</dbReference>
<evidence type="ECO:0000313" key="5">
    <source>
        <dbReference type="Proteomes" id="UP001162131"/>
    </source>
</evidence>
<dbReference type="EMBL" id="CAJZBQ010000056">
    <property type="protein sequence ID" value="CAG9333058.1"/>
    <property type="molecule type" value="Genomic_DNA"/>
</dbReference>